<evidence type="ECO:0000256" key="6">
    <source>
        <dbReference type="ARBA" id="ARBA00023136"/>
    </source>
</evidence>
<accession>A0A841RAG5</accession>
<dbReference type="GO" id="GO:0055085">
    <property type="term" value="P:transmembrane transport"/>
    <property type="evidence" value="ECO:0007669"/>
    <property type="project" value="InterPro"/>
</dbReference>
<evidence type="ECO:0000256" key="1">
    <source>
        <dbReference type="ARBA" id="ARBA00004651"/>
    </source>
</evidence>
<keyword evidence="5 7" id="KW-1133">Transmembrane helix</keyword>
<proteinExistence type="inferred from homology"/>
<keyword evidence="6 7" id="KW-0472">Membrane</keyword>
<dbReference type="RefSeq" id="WP_184745581.1">
    <property type="nucleotide sequence ID" value="NZ_JACHGJ010000002.1"/>
</dbReference>
<evidence type="ECO:0000256" key="7">
    <source>
        <dbReference type="RuleBase" id="RU363032"/>
    </source>
</evidence>
<evidence type="ECO:0000256" key="2">
    <source>
        <dbReference type="ARBA" id="ARBA00022448"/>
    </source>
</evidence>
<keyword evidence="10" id="KW-1185">Reference proteome</keyword>
<feature type="transmembrane region" description="Helical" evidence="7">
    <location>
        <begin position="246"/>
        <end position="268"/>
    </location>
</feature>
<evidence type="ECO:0000256" key="4">
    <source>
        <dbReference type="ARBA" id="ARBA00022692"/>
    </source>
</evidence>
<evidence type="ECO:0000313" key="10">
    <source>
        <dbReference type="Proteomes" id="UP000587760"/>
    </source>
</evidence>
<feature type="transmembrane region" description="Helical" evidence="7">
    <location>
        <begin position="136"/>
        <end position="158"/>
    </location>
</feature>
<keyword evidence="2 7" id="KW-0813">Transport</keyword>
<feature type="transmembrane region" description="Helical" evidence="7">
    <location>
        <begin position="294"/>
        <end position="319"/>
    </location>
</feature>
<evidence type="ECO:0000256" key="5">
    <source>
        <dbReference type="ARBA" id="ARBA00022989"/>
    </source>
</evidence>
<gene>
    <name evidence="9" type="ORF">HNR50_001577</name>
</gene>
<reference evidence="9 10" key="1">
    <citation type="submission" date="2020-08" db="EMBL/GenBank/DDBJ databases">
        <title>Genomic Encyclopedia of Type Strains, Phase IV (KMG-IV): sequencing the most valuable type-strain genomes for metagenomic binning, comparative biology and taxonomic classification.</title>
        <authorList>
            <person name="Goeker M."/>
        </authorList>
    </citation>
    <scope>NUCLEOTIDE SEQUENCE [LARGE SCALE GENOMIC DNA]</scope>
    <source>
        <strain evidence="9 10">DSM 2461</strain>
    </source>
</reference>
<comment type="similarity">
    <text evidence="7">Belongs to the binding-protein-dependent transport system permease family.</text>
</comment>
<feature type="transmembrane region" description="Helical" evidence="7">
    <location>
        <begin position="104"/>
        <end position="124"/>
    </location>
</feature>
<dbReference type="AlphaFoldDB" id="A0A841RAG5"/>
<dbReference type="CDD" id="cd06261">
    <property type="entry name" value="TM_PBP2"/>
    <property type="match status" value="1"/>
</dbReference>
<dbReference type="PANTHER" id="PTHR43227">
    <property type="entry name" value="BLL4140 PROTEIN"/>
    <property type="match status" value="1"/>
</dbReference>
<organism evidence="9 10">
    <name type="scientific">Spirochaeta isovalerica</name>
    <dbReference type="NCBI Taxonomy" id="150"/>
    <lineage>
        <taxon>Bacteria</taxon>
        <taxon>Pseudomonadati</taxon>
        <taxon>Spirochaetota</taxon>
        <taxon>Spirochaetia</taxon>
        <taxon>Spirochaetales</taxon>
        <taxon>Spirochaetaceae</taxon>
        <taxon>Spirochaeta</taxon>
    </lineage>
</organism>
<dbReference type="SUPFAM" id="SSF161098">
    <property type="entry name" value="MetI-like"/>
    <property type="match status" value="1"/>
</dbReference>
<name>A0A841RAG5_9SPIO</name>
<feature type="domain" description="ABC transmembrane type-1" evidence="8">
    <location>
        <begin position="96"/>
        <end position="315"/>
    </location>
</feature>
<evidence type="ECO:0000256" key="3">
    <source>
        <dbReference type="ARBA" id="ARBA00022475"/>
    </source>
</evidence>
<evidence type="ECO:0000259" key="8">
    <source>
        <dbReference type="PROSITE" id="PS50928"/>
    </source>
</evidence>
<keyword evidence="3" id="KW-1003">Cell membrane</keyword>
<comment type="caution">
    <text evidence="9">The sequence shown here is derived from an EMBL/GenBank/DDBJ whole genome shotgun (WGS) entry which is preliminary data.</text>
</comment>
<dbReference type="Gene3D" id="1.10.3720.10">
    <property type="entry name" value="MetI-like"/>
    <property type="match status" value="1"/>
</dbReference>
<evidence type="ECO:0000313" key="9">
    <source>
        <dbReference type="EMBL" id="MBB6479919.1"/>
    </source>
</evidence>
<dbReference type="EMBL" id="JACHGJ010000002">
    <property type="protein sequence ID" value="MBB6479919.1"/>
    <property type="molecule type" value="Genomic_DNA"/>
</dbReference>
<dbReference type="InterPro" id="IPR050809">
    <property type="entry name" value="UgpAE/MalFG_permease"/>
</dbReference>
<dbReference type="InterPro" id="IPR000515">
    <property type="entry name" value="MetI-like"/>
</dbReference>
<dbReference type="Pfam" id="PF00528">
    <property type="entry name" value="BPD_transp_1"/>
    <property type="match status" value="1"/>
</dbReference>
<sequence>MGITTSPGVSAKKRPWRVTFKKQWQLYLMSFPMLFYLLLFAYVPLLGWVMAFQEFRPRFGLSPIGQVMSNKWVGLENFKTLLDNTTILGQRFLQSVVNTLGQSILILVLGFFLTIMLSLLLNELRLTGVKRFVQNVLYLPHFLSWVIVAMLASTALSLPGSGGFLNDFLLKVGIVDRPIQFLADPGYFWGIVAGTHLWKNLGWNTIIYMAAMTSIDPNLYEAASIDGANRYQKMWHVTLASIRPTIVLLLIINIGMLLTSGFEIQWLLGQGVNIVRSENIDVFVLRYGIKMGNFSLATAAGILRTVVSILLLTGSNFVARSLKQETLF</sequence>
<protein>
    <submittedName>
        <fullName evidence="9">Putative aldouronate transport system permease protein</fullName>
    </submittedName>
</protein>
<dbReference type="InterPro" id="IPR035906">
    <property type="entry name" value="MetI-like_sf"/>
</dbReference>
<dbReference type="GO" id="GO:0005886">
    <property type="term" value="C:plasma membrane"/>
    <property type="evidence" value="ECO:0007669"/>
    <property type="project" value="UniProtKB-SubCell"/>
</dbReference>
<dbReference type="PANTHER" id="PTHR43227:SF11">
    <property type="entry name" value="BLL4140 PROTEIN"/>
    <property type="match status" value="1"/>
</dbReference>
<dbReference type="PROSITE" id="PS50928">
    <property type="entry name" value="ABC_TM1"/>
    <property type="match status" value="1"/>
</dbReference>
<comment type="subcellular location">
    <subcellularLocation>
        <location evidence="1 7">Cell membrane</location>
        <topology evidence="1 7">Multi-pass membrane protein</topology>
    </subcellularLocation>
</comment>
<keyword evidence="4 7" id="KW-0812">Transmembrane</keyword>
<feature type="transmembrane region" description="Helical" evidence="7">
    <location>
        <begin position="26"/>
        <end position="51"/>
    </location>
</feature>
<dbReference type="Proteomes" id="UP000587760">
    <property type="component" value="Unassembled WGS sequence"/>
</dbReference>